<dbReference type="Proteomes" id="UP000724874">
    <property type="component" value="Unassembled WGS sequence"/>
</dbReference>
<evidence type="ECO:0000313" key="2">
    <source>
        <dbReference type="EMBL" id="KAF8867571.1"/>
    </source>
</evidence>
<dbReference type="InterPro" id="IPR024983">
    <property type="entry name" value="CHAT_dom"/>
</dbReference>
<feature type="domain" description="CHAT" evidence="1">
    <location>
        <begin position="103"/>
        <end position="187"/>
    </location>
</feature>
<dbReference type="AlphaFoldDB" id="A0A9P5N6E6"/>
<evidence type="ECO:0000313" key="3">
    <source>
        <dbReference type="Proteomes" id="UP000724874"/>
    </source>
</evidence>
<keyword evidence="3" id="KW-1185">Reference proteome</keyword>
<sequence length="189" mass="21348">MKQPPSEPLRIWCALLDRVNNIEKVVRTIRPLMISQPNTPHLTPIPNTTREIEVVEEELVDCDIRARLLNGRHATIARVSSEMEINYPETITHGWLGIFICMQTSSGDEKLSEEAVHLGAGMLAAGYQGVIATMWSIQDHYGPEIAKDFYAHLLRRGGTMRAAHALHYAMQRFRKKYGDSEASLIAWVP</sequence>
<reference evidence="2" key="1">
    <citation type="submission" date="2020-11" db="EMBL/GenBank/DDBJ databases">
        <authorList>
            <consortium name="DOE Joint Genome Institute"/>
            <person name="Ahrendt S."/>
            <person name="Riley R."/>
            <person name="Andreopoulos W."/>
            <person name="LaButti K."/>
            <person name="Pangilinan J."/>
            <person name="Ruiz-duenas F.J."/>
            <person name="Barrasa J.M."/>
            <person name="Sanchez-Garcia M."/>
            <person name="Camarero S."/>
            <person name="Miyauchi S."/>
            <person name="Serrano A."/>
            <person name="Linde D."/>
            <person name="Babiker R."/>
            <person name="Drula E."/>
            <person name="Ayuso-Fernandez I."/>
            <person name="Pacheco R."/>
            <person name="Padilla G."/>
            <person name="Ferreira P."/>
            <person name="Barriuso J."/>
            <person name="Kellner H."/>
            <person name="Castanera R."/>
            <person name="Alfaro M."/>
            <person name="Ramirez L."/>
            <person name="Pisabarro A.G."/>
            <person name="Kuo A."/>
            <person name="Tritt A."/>
            <person name="Lipzen A."/>
            <person name="He G."/>
            <person name="Yan M."/>
            <person name="Ng V."/>
            <person name="Cullen D."/>
            <person name="Martin F."/>
            <person name="Rosso M.-N."/>
            <person name="Henrissat B."/>
            <person name="Hibbett D."/>
            <person name="Martinez A.T."/>
            <person name="Grigoriev I.V."/>
        </authorList>
    </citation>
    <scope>NUCLEOTIDE SEQUENCE</scope>
    <source>
        <strain evidence="2">AH 44721</strain>
    </source>
</reference>
<organism evidence="2 3">
    <name type="scientific">Gymnopilus junonius</name>
    <name type="common">Spectacular rustgill mushroom</name>
    <name type="synonym">Gymnopilus spectabilis subsp. junonius</name>
    <dbReference type="NCBI Taxonomy" id="109634"/>
    <lineage>
        <taxon>Eukaryota</taxon>
        <taxon>Fungi</taxon>
        <taxon>Dikarya</taxon>
        <taxon>Basidiomycota</taxon>
        <taxon>Agaricomycotina</taxon>
        <taxon>Agaricomycetes</taxon>
        <taxon>Agaricomycetidae</taxon>
        <taxon>Agaricales</taxon>
        <taxon>Agaricineae</taxon>
        <taxon>Hymenogastraceae</taxon>
        <taxon>Gymnopilus</taxon>
    </lineage>
</organism>
<dbReference type="OrthoDB" id="9991317at2759"/>
<proteinExistence type="predicted"/>
<evidence type="ECO:0000259" key="1">
    <source>
        <dbReference type="Pfam" id="PF12770"/>
    </source>
</evidence>
<accession>A0A9P5N6E6</accession>
<protein>
    <recommendedName>
        <fullName evidence="1">CHAT domain-containing protein</fullName>
    </recommendedName>
</protein>
<dbReference type="EMBL" id="JADNYJ010001039">
    <property type="protein sequence ID" value="KAF8867571.1"/>
    <property type="molecule type" value="Genomic_DNA"/>
</dbReference>
<name>A0A9P5N6E6_GYMJU</name>
<gene>
    <name evidence="2" type="ORF">CPB84DRAFT_1811181</name>
</gene>
<dbReference type="Pfam" id="PF12770">
    <property type="entry name" value="CHAT"/>
    <property type="match status" value="1"/>
</dbReference>
<comment type="caution">
    <text evidence="2">The sequence shown here is derived from an EMBL/GenBank/DDBJ whole genome shotgun (WGS) entry which is preliminary data.</text>
</comment>